<sequence>MPAARIDESDLLAVLSGIATARAAVATTCRPFLVELLAYRQNAHSTSDDASCYRRDGERDAYIERADPVARLRALLHRRGWWMGASEEGVWRAAVRTEVVAALAAAEALPRPGWEDLFEDVYDAVPPGLALFPPSPALSTPPSPLLPARLTSSVCAAAMAAFVPVAGLSRPWGWRQAGTAPGRPCPLPRVCAWTPRHGRVVVPAGSPRAAPPPGDGGAPVTPPSMTAATTAVVPSTSAPEMESFAAFFAVQPGKWQSRRTYHYLGDDTTESSETTFDVASLPDDAVRRVLAVNDVADGGPPPAGATGFTVSFLTRMTAGLVRNSTNLVFVPIAVDVATKTVTGKYYRDMGYEEEGAVGADFEFRPAEGGGGELLMTTWYTRVVSVDSILLVGGADAGWTRVRKILNYARGDRAKGAGVRGLPVGLAGFGIEVRGAEDLVVEK</sequence>
<accession>A0ACC3C7G6</accession>
<gene>
    <name evidence="1" type="ORF">I4F81_008438</name>
</gene>
<protein>
    <submittedName>
        <fullName evidence="1">Uncharacterized protein</fullName>
    </submittedName>
</protein>
<dbReference type="EMBL" id="CM020619">
    <property type="protein sequence ID" value="KAK1865916.1"/>
    <property type="molecule type" value="Genomic_DNA"/>
</dbReference>
<evidence type="ECO:0000313" key="2">
    <source>
        <dbReference type="Proteomes" id="UP000798662"/>
    </source>
</evidence>
<dbReference type="Proteomes" id="UP000798662">
    <property type="component" value="Chromosome 2"/>
</dbReference>
<evidence type="ECO:0000313" key="1">
    <source>
        <dbReference type="EMBL" id="KAK1865916.1"/>
    </source>
</evidence>
<keyword evidence="2" id="KW-1185">Reference proteome</keyword>
<organism evidence="1 2">
    <name type="scientific">Pyropia yezoensis</name>
    <name type="common">Susabi-nori</name>
    <name type="synonym">Porphyra yezoensis</name>
    <dbReference type="NCBI Taxonomy" id="2788"/>
    <lineage>
        <taxon>Eukaryota</taxon>
        <taxon>Rhodophyta</taxon>
        <taxon>Bangiophyceae</taxon>
        <taxon>Bangiales</taxon>
        <taxon>Bangiaceae</taxon>
        <taxon>Pyropia</taxon>
    </lineage>
</organism>
<comment type="caution">
    <text evidence="1">The sequence shown here is derived from an EMBL/GenBank/DDBJ whole genome shotgun (WGS) entry which is preliminary data.</text>
</comment>
<name>A0ACC3C7G6_PYRYE</name>
<proteinExistence type="predicted"/>
<reference evidence="1" key="1">
    <citation type="submission" date="2019-11" db="EMBL/GenBank/DDBJ databases">
        <title>Nori genome reveals adaptations in red seaweeds to the harsh intertidal environment.</title>
        <authorList>
            <person name="Wang D."/>
            <person name="Mao Y."/>
        </authorList>
    </citation>
    <scope>NUCLEOTIDE SEQUENCE</scope>
    <source>
        <tissue evidence="1">Gametophyte</tissue>
    </source>
</reference>